<evidence type="ECO:0008006" key="11">
    <source>
        <dbReference type="Google" id="ProtNLM"/>
    </source>
</evidence>
<dbReference type="Pfam" id="PF04893">
    <property type="entry name" value="Yip1"/>
    <property type="match status" value="1"/>
</dbReference>
<evidence type="ECO:0000313" key="9">
    <source>
        <dbReference type="EMBL" id="SDN66535.1"/>
    </source>
</evidence>
<dbReference type="RefSeq" id="WP_092064922.1">
    <property type="nucleotide sequence ID" value="NZ_FNIN01000004.1"/>
</dbReference>
<feature type="transmembrane region" description="Helical" evidence="6">
    <location>
        <begin position="236"/>
        <end position="260"/>
    </location>
</feature>
<keyword evidence="3 6" id="KW-1133">Transmembrane helix</keyword>
<feature type="transmembrane region" description="Helical" evidence="6">
    <location>
        <begin position="142"/>
        <end position="168"/>
    </location>
</feature>
<keyword evidence="2 6" id="KW-0812">Transmembrane</keyword>
<dbReference type="InterPro" id="IPR006977">
    <property type="entry name" value="Yip1_dom"/>
</dbReference>
<keyword evidence="4 6" id="KW-0472">Membrane</keyword>
<feature type="domain" description="Yip1" evidence="7">
    <location>
        <begin position="121"/>
        <end position="290"/>
    </location>
</feature>
<evidence type="ECO:0000259" key="8">
    <source>
        <dbReference type="Pfam" id="PF13717"/>
    </source>
</evidence>
<sequence length="296" mass="33875">MIITCPKCEFSRDVPDEKIPKTATRATCPKCGYKFEFRKLDKLENKVEIREEIKRDVSKEEKENIWEQLEDLGAKAEAQKKDDKQKDSSSTKHKEVQSDSIPWENLDKYGFFPGFFLTLKKVMFSPVDFFSNMKFKGYGKPLVFYLLLAEIQAVFVFLWQMMLGSAIIQQQEEALVGMLGYSTFGSLFILIFYPIILSLFLFVGAGINHFLLLIFRAGNSGFEGTYRAIAYASAPMILSIIPVIGQFIGGIWTFVVTFMAYKHVHKTTYGRVFMALVVTPIVLVLGVIFFLNQMKF</sequence>
<dbReference type="EMBL" id="FNIN01000004">
    <property type="protein sequence ID" value="SDN66535.1"/>
    <property type="molecule type" value="Genomic_DNA"/>
</dbReference>
<proteinExistence type="predicted"/>
<feature type="domain" description="Zinc finger/thioredoxin putative" evidence="8">
    <location>
        <begin position="1"/>
        <end position="35"/>
    </location>
</feature>
<name>A0A1H0D8T8_9BACT</name>
<organism evidence="9 10">
    <name type="scientific">Desulfonauticus submarinus</name>
    <dbReference type="NCBI Taxonomy" id="206665"/>
    <lineage>
        <taxon>Bacteria</taxon>
        <taxon>Pseudomonadati</taxon>
        <taxon>Thermodesulfobacteriota</taxon>
        <taxon>Desulfovibrionia</taxon>
        <taxon>Desulfovibrionales</taxon>
        <taxon>Desulfonauticaceae</taxon>
        <taxon>Desulfonauticus</taxon>
    </lineage>
</organism>
<accession>A0A1H0D8T8</accession>
<reference evidence="9 10" key="1">
    <citation type="submission" date="2016-10" db="EMBL/GenBank/DDBJ databases">
        <authorList>
            <person name="de Groot N.N."/>
        </authorList>
    </citation>
    <scope>NUCLEOTIDE SEQUENCE [LARGE SCALE GENOMIC DNA]</scope>
    <source>
        <strain evidence="9 10">DSM 15269</strain>
    </source>
</reference>
<evidence type="ECO:0000256" key="6">
    <source>
        <dbReference type="SAM" id="Phobius"/>
    </source>
</evidence>
<feature type="transmembrane region" description="Helical" evidence="6">
    <location>
        <begin position="188"/>
        <end position="215"/>
    </location>
</feature>
<gene>
    <name evidence="9" type="ORF">SAMN04488516_10474</name>
</gene>
<dbReference type="AlphaFoldDB" id="A0A1H0D8T8"/>
<protein>
    <recommendedName>
        <fullName evidence="11">MJ0042 family finger-like domain-containing protein</fullName>
    </recommendedName>
</protein>
<feature type="transmembrane region" description="Helical" evidence="6">
    <location>
        <begin position="272"/>
        <end position="291"/>
    </location>
</feature>
<feature type="region of interest" description="Disordered" evidence="5">
    <location>
        <begin position="76"/>
        <end position="96"/>
    </location>
</feature>
<evidence type="ECO:0000256" key="4">
    <source>
        <dbReference type="ARBA" id="ARBA00023136"/>
    </source>
</evidence>
<dbReference type="Proteomes" id="UP000199602">
    <property type="component" value="Unassembled WGS sequence"/>
</dbReference>
<dbReference type="STRING" id="206665.SAMN04488516_10474"/>
<evidence type="ECO:0000256" key="3">
    <source>
        <dbReference type="ARBA" id="ARBA00022989"/>
    </source>
</evidence>
<evidence type="ECO:0000256" key="5">
    <source>
        <dbReference type="SAM" id="MobiDB-lite"/>
    </source>
</evidence>
<dbReference type="Pfam" id="PF13717">
    <property type="entry name" value="Zn_ribbon_4"/>
    <property type="match status" value="1"/>
</dbReference>
<dbReference type="OrthoDB" id="5469864at2"/>
<evidence type="ECO:0000256" key="1">
    <source>
        <dbReference type="ARBA" id="ARBA00004141"/>
    </source>
</evidence>
<evidence type="ECO:0000259" key="7">
    <source>
        <dbReference type="Pfam" id="PF04893"/>
    </source>
</evidence>
<dbReference type="GO" id="GO:0016020">
    <property type="term" value="C:membrane"/>
    <property type="evidence" value="ECO:0007669"/>
    <property type="project" value="UniProtKB-SubCell"/>
</dbReference>
<keyword evidence="10" id="KW-1185">Reference proteome</keyword>
<dbReference type="InterPro" id="IPR011723">
    <property type="entry name" value="Znf/thioredoxin_put"/>
</dbReference>
<comment type="subcellular location">
    <subcellularLocation>
        <location evidence="1">Membrane</location>
        <topology evidence="1">Multi-pass membrane protein</topology>
    </subcellularLocation>
</comment>
<evidence type="ECO:0000313" key="10">
    <source>
        <dbReference type="Proteomes" id="UP000199602"/>
    </source>
</evidence>
<evidence type="ECO:0000256" key="2">
    <source>
        <dbReference type="ARBA" id="ARBA00022692"/>
    </source>
</evidence>